<keyword evidence="3" id="KW-1185">Reference proteome</keyword>
<evidence type="ECO:0000313" key="3">
    <source>
        <dbReference type="Proteomes" id="UP000632222"/>
    </source>
</evidence>
<accession>A0ABQ2DEM6</accession>
<protein>
    <submittedName>
        <fullName evidence="2">Uncharacterized protein</fullName>
    </submittedName>
</protein>
<feature type="region of interest" description="Disordered" evidence="1">
    <location>
        <begin position="41"/>
        <end position="64"/>
    </location>
</feature>
<feature type="region of interest" description="Disordered" evidence="1">
    <location>
        <begin position="1"/>
        <end position="29"/>
    </location>
</feature>
<gene>
    <name evidence="2" type="ORF">GCM10008938_45320</name>
</gene>
<comment type="caution">
    <text evidence="2">The sequence shown here is derived from an EMBL/GenBank/DDBJ whole genome shotgun (WGS) entry which is preliminary data.</text>
</comment>
<dbReference type="RefSeq" id="WP_189007457.1">
    <property type="nucleotide sequence ID" value="NZ_BMOD01000029.1"/>
</dbReference>
<sequence length="281" mass="30743">MPRKKTTQTPDVDGTLIEAPPSADDSALHLPLPSNVLLSAEVSRSAKPTRATRKSTSKKTIEQPLLETPVAPRLETSLAVGAAAELTVVEIAAVEVAVLDATDLADESALDIDAPPDAPLPAELNSYVTSIKSSKTSGSLDPLKLPLLDYRPAYLAPDEKVHVLLTGLHMFSEQNPLLDNIGCRIIRTVQYHLSSPLSDYVFTEGMRPQASGELLITSKRLVFNSVSSFLTVKWEELESVDSFSNALRLNIRHLRHGLIFSMQDRIQIDQASRTLSHYLNQ</sequence>
<reference evidence="3" key="1">
    <citation type="journal article" date="2019" name="Int. J. Syst. Evol. Microbiol.">
        <title>The Global Catalogue of Microorganisms (GCM) 10K type strain sequencing project: providing services to taxonomists for standard genome sequencing and annotation.</title>
        <authorList>
            <consortium name="The Broad Institute Genomics Platform"/>
            <consortium name="The Broad Institute Genome Sequencing Center for Infectious Disease"/>
            <person name="Wu L."/>
            <person name="Ma J."/>
        </authorList>
    </citation>
    <scope>NUCLEOTIDE SEQUENCE [LARGE SCALE GENOMIC DNA]</scope>
    <source>
        <strain evidence="3">JCM 14370</strain>
    </source>
</reference>
<name>A0ABQ2DEM6_9DEIO</name>
<evidence type="ECO:0000313" key="2">
    <source>
        <dbReference type="EMBL" id="GGJ54186.1"/>
    </source>
</evidence>
<dbReference type="EMBL" id="BMOD01000029">
    <property type="protein sequence ID" value="GGJ54186.1"/>
    <property type="molecule type" value="Genomic_DNA"/>
</dbReference>
<dbReference type="Proteomes" id="UP000632222">
    <property type="component" value="Unassembled WGS sequence"/>
</dbReference>
<organism evidence="2 3">
    <name type="scientific">Deinococcus roseus</name>
    <dbReference type="NCBI Taxonomy" id="392414"/>
    <lineage>
        <taxon>Bacteria</taxon>
        <taxon>Thermotogati</taxon>
        <taxon>Deinococcota</taxon>
        <taxon>Deinococci</taxon>
        <taxon>Deinococcales</taxon>
        <taxon>Deinococcaceae</taxon>
        <taxon>Deinococcus</taxon>
    </lineage>
</organism>
<evidence type="ECO:0000256" key="1">
    <source>
        <dbReference type="SAM" id="MobiDB-lite"/>
    </source>
</evidence>
<proteinExistence type="predicted"/>